<dbReference type="AlphaFoldDB" id="A0A7W7HLR7"/>
<keyword evidence="1" id="KW-0812">Transmembrane</keyword>
<organism evidence="2 3">
    <name type="scientific">Actinoplanes lobatus</name>
    <dbReference type="NCBI Taxonomy" id="113568"/>
    <lineage>
        <taxon>Bacteria</taxon>
        <taxon>Bacillati</taxon>
        <taxon>Actinomycetota</taxon>
        <taxon>Actinomycetes</taxon>
        <taxon>Micromonosporales</taxon>
        <taxon>Micromonosporaceae</taxon>
        <taxon>Actinoplanes</taxon>
    </lineage>
</organism>
<evidence type="ECO:0000256" key="1">
    <source>
        <dbReference type="SAM" id="Phobius"/>
    </source>
</evidence>
<feature type="transmembrane region" description="Helical" evidence="1">
    <location>
        <begin position="159"/>
        <end position="177"/>
    </location>
</feature>
<protein>
    <submittedName>
        <fullName evidence="2">Uncharacterized protein</fullName>
    </submittedName>
</protein>
<name>A0A7W7HLR7_9ACTN</name>
<feature type="transmembrane region" description="Helical" evidence="1">
    <location>
        <begin position="71"/>
        <end position="92"/>
    </location>
</feature>
<feature type="transmembrane region" description="Helical" evidence="1">
    <location>
        <begin position="183"/>
        <end position="199"/>
    </location>
</feature>
<feature type="transmembrane region" description="Helical" evidence="1">
    <location>
        <begin position="136"/>
        <end position="152"/>
    </location>
</feature>
<comment type="caution">
    <text evidence="2">The sequence shown here is derived from an EMBL/GenBank/DDBJ whole genome shotgun (WGS) entry which is preliminary data.</text>
</comment>
<dbReference type="EMBL" id="JACHNC010000001">
    <property type="protein sequence ID" value="MBB4752862.1"/>
    <property type="molecule type" value="Genomic_DNA"/>
</dbReference>
<keyword evidence="1" id="KW-0472">Membrane</keyword>
<dbReference type="RefSeq" id="WP_188124631.1">
    <property type="nucleotide sequence ID" value="NZ_JACHNC010000001.1"/>
</dbReference>
<feature type="transmembrane region" description="Helical" evidence="1">
    <location>
        <begin position="45"/>
        <end position="65"/>
    </location>
</feature>
<reference evidence="2 3" key="1">
    <citation type="submission" date="2020-08" db="EMBL/GenBank/DDBJ databases">
        <title>Sequencing the genomes of 1000 actinobacteria strains.</title>
        <authorList>
            <person name="Klenk H.-P."/>
        </authorList>
    </citation>
    <scope>NUCLEOTIDE SEQUENCE [LARGE SCALE GENOMIC DNA]</scope>
    <source>
        <strain evidence="2 3">DSM 43150</strain>
    </source>
</reference>
<feature type="transmembrane region" description="Helical" evidence="1">
    <location>
        <begin position="113"/>
        <end position="130"/>
    </location>
</feature>
<evidence type="ECO:0000313" key="3">
    <source>
        <dbReference type="Proteomes" id="UP000590511"/>
    </source>
</evidence>
<evidence type="ECO:0000313" key="2">
    <source>
        <dbReference type="EMBL" id="MBB4752862.1"/>
    </source>
</evidence>
<proteinExistence type="predicted"/>
<gene>
    <name evidence="2" type="ORF">BJ964_007023</name>
</gene>
<accession>A0A7W7HLR7</accession>
<keyword evidence="1" id="KW-1133">Transmembrane helix</keyword>
<dbReference type="Proteomes" id="UP000590511">
    <property type="component" value="Unassembled WGS sequence"/>
</dbReference>
<sequence>MGIVVLTTLPLHGRVLCHAEGRTVMSLDEQTELDQLRLRVRASRWATSGPLLIFGLMTVAFAGYLATVDYYFVPAPLFWPLCSLLALFALWGGDRVRRDRTGVGEGRLPYGKAALALLAVVVAGNLVWFYPLMKMLLWPATVLTIMAVGQRNKSLALRSGIIGGVMIGGWFAGSAVTADWYDPLIMGCGGLALTVLGLVERQRERKISG</sequence>